<accession>A0AAW4W8X3</accession>
<organism evidence="2 3">
    <name type="scientific">Agathobaculum butyriciproducens</name>
    <dbReference type="NCBI Taxonomy" id="1628085"/>
    <lineage>
        <taxon>Bacteria</taxon>
        <taxon>Bacillati</taxon>
        <taxon>Bacillota</taxon>
        <taxon>Clostridia</taxon>
        <taxon>Eubacteriales</taxon>
        <taxon>Butyricicoccaceae</taxon>
        <taxon>Agathobaculum</taxon>
    </lineage>
</organism>
<comment type="caution">
    <text evidence="2">The sequence shown here is derived from an EMBL/GenBank/DDBJ whole genome shotgun (WGS) entry which is preliminary data.</text>
</comment>
<keyword evidence="3" id="KW-1185">Reference proteome</keyword>
<name>A0AAW4W8X3_9FIRM</name>
<keyword evidence="1" id="KW-1133">Transmembrane helix</keyword>
<dbReference type="GeneID" id="98661196"/>
<sequence>MDRTDEKFFDSAFDLKNANLSKRKLREMINQQMIEFKEFVENRKIEEYGKELRKTKGYGNKNLRILAALLVEPSKREGLSTDELQFLYTRLVLETKEDITTIERDSYDKEADMKSYKLLFKIRDENDYLFQAISEMARLLGRSETSNEWNGYDKWVGDENVGKENLIKKITEDINKCYRRFENELRYRGVHVKKRPIFSKKRCNAVFMTPYIYPVLPLLFVLNAIYKVRGDGHKHDKADLLKYNTFCSLTDNVYETFVLSEASEHLLENVEDVLVAHLSLYKSTVFPARKYRGIDLRYAGEPRSERALFNRHIAFAFPLCRAKKLAEDIAEECSLDDKQAAELSRNLPKYLLDKTYGESKIKEKYGKKALDIIKGFRILADPTTYLADSTTYYQNKKLTEIYKAEVWSRLQGSAKNMFVNPDETLKNYPEELYGFLEKYFEYISLSKYVLFHSAPYYPLYGKERALPEHYRKLVHKFKNSCRKTEDEYKEELFRDMKWETVKEMRPSLKSDILRSFTPQRAIDYLLADLERKPNDESNLLQQINLYLEKNHIAISPLPSGSNEICAVHKLMRKTAVNVVGHYAAAMIVSLHIQELQRRNCEEE</sequence>
<feature type="transmembrane region" description="Helical" evidence="1">
    <location>
        <begin position="203"/>
        <end position="226"/>
    </location>
</feature>
<dbReference type="AlphaFoldDB" id="A0AAW4W8X3"/>
<gene>
    <name evidence="2" type="ORF">LKD22_10385</name>
</gene>
<keyword evidence="1" id="KW-0472">Membrane</keyword>
<evidence type="ECO:0000256" key="1">
    <source>
        <dbReference type="SAM" id="Phobius"/>
    </source>
</evidence>
<evidence type="ECO:0000313" key="3">
    <source>
        <dbReference type="Proteomes" id="UP001298753"/>
    </source>
</evidence>
<dbReference type="RefSeq" id="WP_227601043.1">
    <property type="nucleotide sequence ID" value="NZ_JAJEPX010000037.1"/>
</dbReference>
<dbReference type="EMBL" id="JAJEPX010000037">
    <property type="protein sequence ID" value="MCC2177525.1"/>
    <property type="molecule type" value="Genomic_DNA"/>
</dbReference>
<reference evidence="2 3" key="1">
    <citation type="submission" date="2021-10" db="EMBL/GenBank/DDBJ databases">
        <title>Anaerobic single-cell dispensing facilitates the cultivation of human gut bacteria.</title>
        <authorList>
            <person name="Afrizal A."/>
        </authorList>
    </citation>
    <scope>NUCLEOTIDE SEQUENCE [LARGE SCALE GENOMIC DNA]</scope>
    <source>
        <strain evidence="2 3">CLA-AA-H270</strain>
    </source>
</reference>
<keyword evidence="1" id="KW-0812">Transmembrane</keyword>
<protein>
    <submittedName>
        <fullName evidence="2">Uncharacterized protein</fullName>
    </submittedName>
</protein>
<evidence type="ECO:0000313" key="2">
    <source>
        <dbReference type="EMBL" id="MCC2177525.1"/>
    </source>
</evidence>
<dbReference type="Proteomes" id="UP001298753">
    <property type="component" value="Unassembled WGS sequence"/>
</dbReference>
<proteinExistence type="predicted"/>